<evidence type="ECO:0008006" key="4">
    <source>
        <dbReference type="Google" id="ProtNLM"/>
    </source>
</evidence>
<protein>
    <recommendedName>
        <fullName evidence="4">dUTPase</fullName>
    </recommendedName>
</protein>
<gene>
    <name evidence="2" type="ORF">MYCOZU2_06036</name>
</gene>
<dbReference type="Proteomes" id="UP000198286">
    <property type="component" value="Plasmid unnamed 2"/>
</dbReference>
<proteinExistence type="predicted"/>
<keyword evidence="2" id="KW-0614">Plasmid</keyword>
<feature type="region of interest" description="Disordered" evidence="1">
    <location>
        <begin position="1"/>
        <end position="50"/>
    </location>
</feature>
<dbReference type="Pfam" id="PF13834">
    <property type="entry name" value="DUF4193"/>
    <property type="match status" value="1"/>
</dbReference>
<evidence type="ECO:0000313" key="3">
    <source>
        <dbReference type="Proteomes" id="UP000198286"/>
    </source>
</evidence>
<dbReference type="AlphaFoldDB" id="A0A7U5MRZ1"/>
<reference evidence="2 3" key="1">
    <citation type="journal article" date="2017" name="Lancet Infect. Dis.">
        <title>Global outbreak of severe Mycobacterium chimaera disease after cardiac surgery: a molecular epidemiological study.</title>
        <authorList>
            <person name="van Ingen J."/>
            <person name="Kohl T."/>
            <person name="Kranzer K."/>
            <person name="Hasse B."/>
            <person name="Keller P."/>
            <person name="Szafranska A."/>
            <person name="Hillemann D."/>
            <person name="Chand M."/>
            <person name="Schreiber P."/>
            <person name="Sommerstein R."/>
            <person name="Berger C."/>
            <person name="Genoni M."/>
            <person name="Ruegg C."/>
            <person name="Troillet N."/>
            <person name="Widmer A.F."/>
            <person name="Becker S.L."/>
            <person name="Herrmann M."/>
            <person name="Eckmanns T."/>
            <person name="Haller S."/>
            <person name="Hoeller C."/>
            <person name="Debast S.B."/>
            <person name="Wolfhagen M.J."/>
            <person name="Hopman J."/>
            <person name="Kluytmans J."/>
            <person name="Langelaar M."/>
            <person name="Notermans D.W."/>
            <person name="ten Oever J."/>
            <person name="van den Barselaar P."/>
            <person name="Vonk A.B.A."/>
            <person name="Vos M.C."/>
            <person name="Ahmed N."/>
            <person name="Brown T."/>
            <person name="Crook D."/>
            <person name="Lamagni T."/>
            <person name="Phin N."/>
            <person name="Smith E.G."/>
            <person name="Zambon M."/>
            <person name="Serr A."/>
            <person name="Goetting T."/>
            <person name="Ebner W."/>
            <person name="Thuermer A."/>
            <person name="Utpatel C."/>
            <person name="Sproer C."/>
            <person name="Bunk B."/>
            <person name="Nubel U."/>
            <person name="Bloemberg G."/>
            <person name="Bottger E."/>
            <person name="Niemann S."/>
            <person name="Wagner D."/>
            <person name="Sax H."/>
        </authorList>
    </citation>
    <scope>NUCLEOTIDE SEQUENCE [LARGE SCALE GENOMIC DNA]</scope>
    <source>
        <strain evidence="2 3">ZUERICH-2</strain>
        <plasmid evidence="2 3">unnamed 2</plasmid>
    </source>
</reference>
<sequence>MATDYDKPRTTNAEVSDDDSLGRLRPARDGGQDLLLDEDPDTADPIELPGADLSGEVLQAPILPKQADEFICARCFLVEHKSRLASNTNGQLICTDCA</sequence>
<accession>A0A7U5MRZ1</accession>
<dbReference type="RefSeq" id="WP_089152580.1">
    <property type="nucleotide sequence ID" value="NZ_CP015269.1"/>
</dbReference>
<organism evidence="2 3">
    <name type="scientific">Mycobacterium intracellulare subsp. chimaera</name>
    <dbReference type="NCBI Taxonomy" id="222805"/>
    <lineage>
        <taxon>Bacteria</taxon>
        <taxon>Bacillati</taxon>
        <taxon>Actinomycetota</taxon>
        <taxon>Actinomycetes</taxon>
        <taxon>Mycobacteriales</taxon>
        <taxon>Mycobacteriaceae</taxon>
        <taxon>Mycobacterium</taxon>
        <taxon>Mycobacterium avium complex (MAC)</taxon>
    </lineage>
</organism>
<feature type="compositionally biased region" description="Acidic residues" evidence="1">
    <location>
        <begin position="35"/>
        <end position="44"/>
    </location>
</feature>
<dbReference type="EMBL" id="CP015269">
    <property type="protein sequence ID" value="ASL18381.1"/>
    <property type="molecule type" value="Genomic_DNA"/>
</dbReference>
<geneLocation type="plasmid" evidence="2 3">
    <name>unnamed 2</name>
</geneLocation>
<evidence type="ECO:0000256" key="1">
    <source>
        <dbReference type="SAM" id="MobiDB-lite"/>
    </source>
</evidence>
<dbReference type="InterPro" id="IPR025242">
    <property type="entry name" value="DUF4193"/>
</dbReference>
<feature type="compositionally biased region" description="Basic and acidic residues" evidence="1">
    <location>
        <begin position="20"/>
        <end position="31"/>
    </location>
</feature>
<name>A0A7U5MRZ1_MYCIT</name>
<evidence type="ECO:0000313" key="2">
    <source>
        <dbReference type="EMBL" id="ASL18381.1"/>
    </source>
</evidence>